<dbReference type="HOGENOM" id="CLU_079283_3_0_5"/>
<name>Q2G6X9_NOVAD</name>
<gene>
    <name evidence="1" type="ordered locus">Saro_1954</name>
</gene>
<evidence type="ECO:0000313" key="2">
    <source>
        <dbReference type="Proteomes" id="UP000009134"/>
    </source>
</evidence>
<dbReference type="RefSeq" id="WP_011445603.1">
    <property type="nucleotide sequence ID" value="NC_007794.1"/>
</dbReference>
<proteinExistence type="predicted"/>
<organism evidence="1 2">
    <name type="scientific">Novosphingobium aromaticivorans (strain ATCC 700278 / DSM 12444 / CCUG 56034 / CIP 105152 / NBRC 16084 / F199)</name>
    <dbReference type="NCBI Taxonomy" id="279238"/>
    <lineage>
        <taxon>Bacteria</taxon>
        <taxon>Pseudomonadati</taxon>
        <taxon>Pseudomonadota</taxon>
        <taxon>Alphaproteobacteria</taxon>
        <taxon>Sphingomonadales</taxon>
        <taxon>Sphingomonadaceae</taxon>
        <taxon>Novosphingobium</taxon>
    </lineage>
</organism>
<dbReference type="SUPFAM" id="SSF82649">
    <property type="entry name" value="SufE/NifU"/>
    <property type="match status" value="1"/>
</dbReference>
<dbReference type="Proteomes" id="UP000009134">
    <property type="component" value="Chromosome"/>
</dbReference>
<dbReference type="Gene3D" id="3.90.1010.10">
    <property type="match status" value="1"/>
</dbReference>
<dbReference type="AlphaFoldDB" id="Q2G6X9"/>
<evidence type="ECO:0000313" key="1">
    <source>
        <dbReference type="EMBL" id="ABD26394.1"/>
    </source>
</evidence>
<reference evidence="2" key="1">
    <citation type="submission" date="2006-01" db="EMBL/GenBank/DDBJ databases">
        <title>Complete sequence of Novosphingobium aromaticivorans DSM 12444.</title>
        <authorList>
            <consortium name="US DOE Joint Genome Institute"/>
            <person name="Copeland A."/>
            <person name="Lucas S."/>
            <person name="Lapidus A."/>
            <person name="Barry K."/>
            <person name="Detter J.C."/>
            <person name="Glavina T."/>
            <person name="Hammon N."/>
            <person name="Israni S."/>
            <person name="Pitluck S."/>
            <person name="Chain P."/>
            <person name="Malfatti S."/>
            <person name="Shin M."/>
            <person name="Vergez L."/>
            <person name="Schmutz J."/>
            <person name="Larimer F."/>
            <person name="Land M."/>
            <person name="Kyrpides N."/>
            <person name="Ivanova N."/>
            <person name="Fredrickson J."/>
            <person name="Balkwill D."/>
            <person name="Romine M.F."/>
            <person name="Richardson P."/>
        </authorList>
    </citation>
    <scope>NUCLEOTIDE SEQUENCE [LARGE SCALE GENOMIC DNA]</scope>
    <source>
        <strain evidence="2">ATCC 700278 / DSM 12444 / CCUG 56034 / CIP 105152 / NBRC 16084 / F199</strain>
    </source>
</reference>
<dbReference type="STRING" id="279238.Saro_1954"/>
<dbReference type="EMBL" id="CP000248">
    <property type="protein sequence ID" value="ABD26394.1"/>
    <property type="molecule type" value="Genomic_DNA"/>
</dbReference>
<dbReference type="KEGG" id="nar:Saro_1954"/>
<keyword evidence="2" id="KW-1185">Reference proteome</keyword>
<protein>
    <recommendedName>
        <fullName evidence="3">Fe-S cluster formation protein</fullName>
    </recommendedName>
</protein>
<dbReference type="eggNOG" id="COG0822">
    <property type="taxonomic scope" value="Bacteria"/>
</dbReference>
<accession>Q2G6X9</accession>
<evidence type="ECO:0008006" key="3">
    <source>
        <dbReference type="Google" id="ProtNLM"/>
    </source>
</evidence>
<sequence length="143" mass="14803">MASRPSSGGQGLYTPEILAAAMELAQYPWNDALPLKGSARSRSCGSTIDIALSLDADGRVEGLALRPHACAVGQAAAALFARSIPGLSKADIASARAEIARWLSREGGLPLWPGFSLIEAARAFPARHGAILLPWDAALSALA</sequence>